<dbReference type="InterPro" id="IPR003406">
    <property type="entry name" value="Glyco_trans_14"/>
</dbReference>
<evidence type="ECO:0000256" key="9">
    <source>
        <dbReference type="ARBA" id="ARBA00022989"/>
    </source>
</evidence>
<dbReference type="GO" id="GO:0015012">
    <property type="term" value="P:heparan sulfate proteoglycan biosynthetic process"/>
    <property type="evidence" value="ECO:0007669"/>
    <property type="project" value="TreeGrafter"/>
</dbReference>
<evidence type="ECO:0000256" key="2">
    <source>
        <dbReference type="ARBA" id="ARBA00004648"/>
    </source>
</evidence>
<comment type="subcellular location">
    <subcellularLocation>
        <location evidence="2">Endoplasmic reticulum membrane</location>
        <topology evidence="2">Single-pass type II membrane protein</topology>
    </subcellularLocation>
    <subcellularLocation>
        <location evidence="1">Golgi apparatus membrane</location>
        <topology evidence="1">Single-pass type II membrane protein</topology>
    </subcellularLocation>
</comment>
<reference evidence="15 16" key="1">
    <citation type="submission" date="2013-01" db="EMBL/GenBank/DDBJ databases">
        <title>The Genome Sequence of Clostridium bolteae 90B8.</title>
        <authorList>
            <consortium name="The Broad Institute Genome Sequencing Platform"/>
            <person name="Earl A."/>
            <person name="Ward D."/>
            <person name="Feldgarden M."/>
            <person name="Gevers D."/>
            <person name="Courvalin P."/>
            <person name="Lambert T."/>
            <person name="Walker B."/>
            <person name="Young S.K."/>
            <person name="Zeng Q."/>
            <person name="Gargeya S."/>
            <person name="Fitzgerald M."/>
            <person name="Haas B."/>
            <person name="Abouelleil A."/>
            <person name="Alvarado L."/>
            <person name="Arachchi H.M."/>
            <person name="Berlin A.M."/>
            <person name="Chapman S.B."/>
            <person name="Dewar J."/>
            <person name="Goldberg J."/>
            <person name="Griggs A."/>
            <person name="Gujja S."/>
            <person name="Hansen M."/>
            <person name="Howarth C."/>
            <person name="Imamovic A."/>
            <person name="Larimer J."/>
            <person name="McCowan C."/>
            <person name="Murphy C."/>
            <person name="Neiman D."/>
            <person name="Pearson M."/>
            <person name="Priest M."/>
            <person name="Roberts A."/>
            <person name="Saif S."/>
            <person name="Shea T."/>
            <person name="Sisk P."/>
            <person name="Sykes S."/>
            <person name="Wortman J."/>
            <person name="Nusbaum C."/>
            <person name="Birren B."/>
        </authorList>
    </citation>
    <scope>NUCLEOTIDE SEQUENCE [LARGE SCALE GENOMIC DNA]</scope>
    <source>
        <strain evidence="15 16">90B8</strain>
    </source>
</reference>
<keyword evidence="11" id="KW-0472">Membrane</keyword>
<evidence type="ECO:0000256" key="8">
    <source>
        <dbReference type="ARBA" id="ARBA00022968"/>
    </source>
</evidence>
<evidence type="ECO:0000256" key="4">
    <source>
        <dbReference type="ARBA" id="ARBA00022679"/>
    </source>
</evidence>
<dbReference type="GO" id="GO:0030158">
    <property type="term" value="F:protein xylosyltransferase activity"/>
    <property type="evidence" value="ECO:0007669"/>
    <property type="project" value="InterPro"/>
</dbReference>
<evidence type="ECO:0000256" key="7">
    <source>
        <dbReference type="ARBA" id="ARBA00022824"/>
    </source>
</evidence>
<keyword evidence="5" id="KW-0812">Transmembrane</keyword>
<keyword evidence="12" id="KW-1015">Disulfide bond</keyword>
<dbReference type="Proteomes" id="UP000013041">
    <property type="component" value="Unassembled WGS sequence"/>
</dbReference>
<dbReference type="PATRIC" id="fig|997897.5.peg.5683"/>
<evidence type="ECO:0000256" key="1">
    <source>
        <dbReference type="ARBA" id="ARBA00004323"/>
    </source>
</evidence>
<gene>
    <name evidence="15" type="ORF">HMPREF1097_05415</name>
</gene>
<dbReference type="GO" id="GO:0050650">
    <property type="term" value="P:chondroitin sulfate proteoglycan biosynthetic process"/>
    <property type="evidence" value="ECO:0007669"/>
    <property type="project" value="TreeGrafter"/>
</dbReference>
<name>R0AIN1_9FIRM</name>
<evidence type="ECO:0000256" key="11">
    <source>
        <dbReference type="ARBA" id="ARBA00023136"/>
    </source>
</evidence>
<dbReference type="GO" id="GO:0016020">
    <property type="term" value="C:membrane"/>
    <property type="evidence" value="ECO:0007669"/>
    <property type="project" value="InterPro"/>
</dbReference>
<evidence type="ECO:0000256" key="3">
    <source>
        <dbReference type="ARBA" id="ARBA00022676"/>
    </source>
</evidence>
<accession>R0AIN1</accession>
<keyword evidence="3" id="KW-0328">Glycosyltransferase</keyword>
<evidence type="ECO:0000256" key="10">
    <source>
        <dbReference type="ARBA" id="ARBA00023034"/>
    </source>
</evidence>
<dbReference type="PANTHER" id="PTHR46025">
    <property type="entry name" value="XYLOSYLTRANSFERASE OXT"/>
    <property type="match status" value="1"/>
</dbReference>
<dbReference type="Pfam" id="PF02485">
    <property type="entry name" value="Branch"/>
    <property type="match status" value="1"/>
</dbReference>
<evidence type="ECO:0000256" key="12">
    <source>
        <dbReference type="ARBA" id="ARBA00023157"/>
    </source>
</evidence>
<evidence type="ECO:0000256" key="13">
    <source>
        <dbReference type="ARBA" id="ARBA00023180"/>
    </source>
</evidence>
<dbReference type="GO" id="GO:0046872">
    <property type="term" value="F:metal ion binding"/>
    <property type="evidence" value="ECO:0007669"/>
    <property type="project" value="UniProtKB-KW"/>
</dbReference>
<sequence>MENKHAYLIMAHGDYRCLCSLLASIDHIRHDVYIHIDKKWKDFDENKLRCVVKESNMYYIKRRSISWGGDTLLRCELELLQAACDNRQYEYYHLLSGQDMPIKSNAERLDFFDKNPKKQFIDISGKIEGSYKGGLLCRERVEFYWLFQNFIGRDSIFIAKVIRRLQKAFVEAQQRLGYRRNSSIEFYKGGEWFSITDELARYILVRKKVIRRQYRFALCADEIFIQTVVMSSPFKENIENCKRLIDWNRGAPYVFRSDDKERLLTSNDLFARKFDSRIDDDIIRFLYDLFRV</sequence>
<dbReference type="EMBL" id="AGYG01000034">
    <property type="protein sequence ID" value="ENZ32002.1"/>
    <property type="molecule type" value="Genomic_DNA"/>
</dbReference>
<keyword evidence="7" id="KW-0256">Endoplasmic reticulum</keyword>
<keyword evidence="8" id="KW-0735">Signal-anchor</keyword>
<dbReference type="AlphaFoldDB" id="R0AIN1"/>
<evidence type="ECO:0000313" key="16">
    <source>
        <dbReference type="Proteomes" id="UP000013041"/>
    </source>
</evidence>
<proteinExistence type="predicted"/>
<dbReference type="RefSeq" id="WP_002570749.1">
    <property type="nucleotide sequence ID" value="NZ_KB851140.1"/>
</dbReference>
<organism evidence="15 16">
    <name type="scientific">Enterocloster bolteae 90B8</name>
    <dbReference type="NCBI Taxonomy" id="997897"/>
    <lineage>
        <taxon>Bacteria</taxon>
        <taxon>Bacillati</taxon>
        <taxon>Bacillota</taxon>
        <taxon>Clostridia</taxon>
        <taxon>Lachnospirales</taxon>
        <taxon>Lachnospiraceae</taxon>
        <taxon>Enterocloster</taxon>
    </lineage>
</organism>
<evidence type="ECO:0000313" key="15">
    <source>
        <dbReference type="EMBL" id="ENZ32002.1"/>
    </source>
</evidence>
<keyword evidence="4" id="KW-0808">Transferase</keyword>
<dbReference type="InterPro" id="IPR043538">
    <property type="entry name" value="XYLT"/>
</dbReference>
<protein>
    <recommendedName>
        <fullName evidence="14">Peptide O-xylosyltransferase</fullName>
    </recommendedName>
</protein>
<keyword evidence="10" id="KW-0333">Golgi apparatus</keyword>
<keyword evidence="13" id="KW-0325">Glycoprotein</keyword>
<dbReference type="PANTHER" id="PTHR46025:SF3">
    <property type="entry name" value="XYLOSYLTRANSFERASE OXT"/>
    <property type="match status" value="1"/>
</dbReference>
<evidence type="ECO:0000256" key="14">
    <source>
        <dbReference type="ARBA" id="ARBA00042865"/>
    </source>
</evidence>
<comment type="caution">
    <text evidence="15">The sequence shown here is derived from an EMBL/GenBank/DDBJ whole genome shotgun (WGS) entry which is preliminary data.</text>
</comment>
<keyword evidence="9" id="KW-1133">Transmembrane helix</keyword>
<keyword evidence="6" id="KW-0479">Metal-binding</keyword>
<evidence type="ECO:0000256" key="5">
    <source>
        <dbReference type="ARBA" id="ARBA00022692"/>
    </source>
</evidence>
<dbReference type="HOGENOM" id="CLU_032341_0_2_9"/>
<evidence type="ECO:0000256" key="6">
    <source>
        <dbReference type="ARBA" id="ARBA00022723"/>
    </source>
</evidence>